<comment type="subcellular location">
    <subcellularLocation>
        <location evidence="9">Cell membrane</location>
        <topology evidence="9">Multi-pass membrane protein</topology>
    </subcellularLocation>
    <subcellularLocation>
        <location evidence="1">Membrane</location>
        <topology evidence="1">Multi-pass membrane protein</topology>
    </subcellularLocation>
</comment>
<evidence type="ECO:0000259" key="10">
    <source>
        <dbReference type="PROSITE" id="PS51371"/>
    </source>
</evidence>
<feature type="domain" description="CBS" evidence="10">
    <location>
        <begin position="224"/>
        <end position="280"/>
    </location>
</feature>
<keyword evidence="12" id="KW-1185">Reference proteome</keyword>
<evidence type="ECO:0000256" key="3">
    <source>
        <dbReference type="ARBA" id="ARBA00022448"/>
    </source>
</evidence>
<dbReference type="SMART" id="SM00116">
    <property type="entry name" value="CBS"/>
    <property type="match status" value="2"/>
</dbReference>
<evidence type="ECO:0000256" key="4">
    <source>
        <dbReference type="ARBA" id="ARBA00022692"/>
    </source>
</evidence>
<comment type="caution">
    <text evidence="11">The sequence shown here is derived from an EMBL/GenBank/DDBJ whole genome shotgun (WGS) entry which is preliminary data.</text>
</comment>
<evidence type="ECO:0000256" key="7">
    <source>
        <dbReference type="ARBA" id="ARBA00023136"/>
    </source>
</evidence>
<proteinExistence type="inferred from homology"/>
<feature type="transmembrane region" description="Helical" evidence="9">
    <location>
        <begin position="444"/>
        <end position="469"/>
    </location>
</feature>
<dbReference type="CDD" id="cd04606">
    <property type="entry name" value="CBS_pair_Mg_transporter"/>
    <property type="match status" value="1"/>
</dbReference>
<dbReference type="InterPro" id="IPR006668">
    <property type="entry name" value="Mg_transptr_MgtE_intracell_dom"/>
</dbReference>
<evidence type="ECO:0000256" key="6">
    <source>
        <dbReference type="ARBA" id="ARBA00022989"/>
    </source>
</evidence>
<evidence type="ECO:0000256" key="1">
    <source>
        <dbReference type="ARBA" id="ARBA00004141"/>
    </source>
</evidence>
<comment type="similarity">
    <text evidence="2 9">Belongs to the SLC41A transporter family.</text>
</comment>
<dbReference type="Gene3D" id="1.10.357.20">
    <property type="entry name" value="SLC41 divalent cation transporters, integral membrane domain"/>
    <property type="match status" value="1"/>
</dbReference>
<keyword evidence="6 9" id="KW-1133">Transmembrane helix</keyword>
<dbReference type="SUPFAM" id="SSF161093">
    <property type="entry name" value="MgtE membrane domain-like"/>
    <property type="match status" value="1"/>
</dbReference>
<dbReference type="PANTHER" id="PTHR43773:SF1">
    <property type="entry name" value="MAGNESIUM TRANSPORTER MGTE"/>
    <property type="match status" value="1"/>
</dbReference>
<evidence type="ECO:0000256" key="9">
    <source>
        <dbReference type="RuleBase" id="RU362011"/>
    </source>
</evidence>
<dbReference type="SUPFAM" id="SSF158791">
    <property type="entry name" value="MgtE N-terminal domain-like"/>
    <property type="match status" value="1"/>
</dbReference>
<dbReference type="InterPro" id="IPR036739">
    <property type="entry name" value="SLC41_membr_dom_sf"/>
</dbReference>
<dbReference type="InterPro" id="IPR038076">
    <property type="entry name" value="MgtE_N_sf"/>
</dbReference>
<dbReference type="SMART" id="SM00924">
    <property type="entry name" value="MgtE_N"/>
    <property type="match status" value="1"/>
</dbReference>
<sequence length="471" mass="51214">MANIDLQDDLTADAPVLSVRDEEGHLNHAFIQAVEATIDAEDAIGLLKLAGKLHEADTGDLIESLGEADRARFVRLLGDDFDYTALTETDEAVRLKLLETLPNEDIAEGLGDLDSDDAVYILEDMDAEDQAEILGELPYADRAQLQRALDYPESSAGRRMQTEFIAVAPFWTVGQTIDYMREARDLPDSFYEIYVVDPTFRLLGAVALDKVLRTTRDEKVTSIMTETRHAVLATEDQEEVARRFERYNLVSSAVVDENERLVGILTVDDIVDVIQEEAEEDLRALAGVGDEEISDSVLTIARSRLTWLVVNLGTAVLASIIIALFEDTIEAMVALAVLMPIVASMGGNAGTQTMTVAVRGIATQELGARNMLRVLRREVLVGFLNGLALAVLIGLTAWAWFQSPGLGIVIAGSIIINMLFAGLSGLLIPIALDKVNVDPAIASSVFVTTVTDVVGFFAFLGIAALWFGLPF</sequence>
<dbReference type="InterPro" id="IPR046342">
    <property type="entry name" value="CBS_dom_sf"/>
</dbReference>
<keyword evidence="9" id="KW-0479">Metal-binding</keyword>
<dbReference type="Proteomes" id="UP000615687">
    <property type="component" value="Unassembled WGS sequence"/>
</dbReference>
<comment type="function">
    <text evidence="9">Acts as a magnesium transporter.</text>
</comment>
<dbReference type="PANTHER" id="PTHR43773">
    <property type="entry name" value="MAGNESIUM TRANSPORTER MGTE"/>
    <property type="match status" value="1"/>
</dbReference>
<dbReference type="Pfam" id="PF00571">
    <property type="entry name" value="CBS"/>
    <property type="match status" value="1"/>
</dbReference>
<evidence type="ECO:0000313" key="11">
    <source>
        <dbReference type="EMBL" id="MBD8875456.1"/>
    </source>
</evidence>
<feature type="transmembrane region" description="Helical" evidence="9">
    <location>
        <begin position="331"/>
        <end position="349"/>
    </location>
</feature>
<feature type="transmembrane region" description="Helical" evidence="9">
    <location>
        <begin position="305"/>
        <end position="325"/>
    </location>
</feature>
<dbReference type="InterPro" id="IPR006667">
    <property type="entry name" value="SLC41_membr_dom"/>
</dbReference>
<dbReference type="Pfam" id="PF03448">
    <property type="entry name" value="MgtE_N"/>
    <property type="match status" value="1"/>
</dbReference>
<dbReference type="Gene3D" id="1.25.60.10">
    <property type="entry name" value="MgtE N-terminal domain-like"/>
    <property type="match status" value="1"/>
</dbReference>
<feature type="transmembrane region" description="Helical" evidence="9">
    <location>
        <begin position="407"/>
        <end position="432"/>
    </location>
</feature>
<evidence type="ECO:0000256" key="2">
    <source>
        <dbReference type="ARBA" id="ARBA00009749"/>
    </source>
</evidence>
<dbReference type="Gene3D" id="3.10.580.10">
    <property type="entry name" value="CBS-domain"/>
    <property type="match status" value="1"/>
</dbReference>
<evidence type="ECO:0000256" key="8">
    <source>
        <dbReference type="PROSITE-ProRule" id="PRU00703"/>
    </source>
</evidence>
<dbReference type="InterPro" id="IPR006669">
    <property type="entry name" value="MgtE_transporter"/>
</dbReference>
<comment type="subunit">
    <text evidence="9">Homodimer.</text>
</comment>
<dbReference type="InterPro" id="IPR000644">
    <property type="entry name" value="CBS_dom"/>
</dbReference>
<evidence type="ECO:0000256" key="5">
    <source>
        <dbReference type="ARBA" id="ARBA00022842"/>
    </source>
</evidence>
<keyword evidence="3 9" id="KW-0813">Transport</keyword>
<dbReference type="PROSITE" id="PS51371">
    <property type="entry name" value="CBS"/>
    <property type="match status" value="1"/>
</dbReference>
<dbReference type="RefSeq" id="WP_192107609.1">
    <property type="nucleotide sequence ID" value="NZ_JACYXJ010000002.1"/>
</dbReference>
<accession>A0ABR9C6D6</accession>
<keyword evidence="5 9" id="KW-0460">Magnesium</keyword>
<feature type="transmembrane region" description="Helical" evidence="9">
    <location>
        <begin position="379"/>
        <end position="401"/>
    </location>
</feature>
<keyword evidence="4 9" id="KW-0812">Transmembrane</keyword>
<dbReference type="NCBIfam" id="TIGR00400">
    <property type="entry name" value="mgtE"/>
    <property type="match status" value="1"/>
</dbReference>
<dbReference type="Pfam" id="PF01769">
    <property type="entry name" value="MgtE"/>
    <property type="match status" value="1"/>
</dbReference>
<dbReference type="EMBL" id="JACYXJ010000002">
    <property type="protein sequence ID" value="MBD8875456.1"/>
    <property type="molecule type" value="Genomic_DNA"/>
</dbReference>
<keyword evidence="8" id="KW-0129">CBS domain</keyword>
<dbReference type="SUPFAM" id="SSF54631">
    <property type="entry name" value="CBS-domain pair"/>
    <property type="match status" value="1"/>
</dbReference>
<protein>
    <recommendedName>
        <fullName evidence="9">Magnesium transporter MgtE</fullName>
    </recommendedName>
</protein>
<gene>
    <name evidence="11" type="primary">mgtE</name>
    <name evidence="11" type="ORF">IG617_04050</name>
</gene>
<evidence type="ECO:0000313" key="12">
    <source>
        <dbReference type="Proteomes" id="UP000615687"/>
    </source>
</evidence>
<keyword evidence="7 9" id="KW-0472">Membrane</keyword>
<keyword evidence="9" id="KW-1003">Cell membrane</keyword>
<organism evidence="11 12">
    <name type="scientific">Roseibium polysiphoniae</name>
    <dbReference type="NCBI Taxonomy" id="2571221"/>
    <lineage>
        <taxon>Bacteria</taxon>
        <taxon>Pseudomonadati</taxon>
        <taxon>Pseudomonadota</taxon>
        <taxon>Alphaproteobacteria</taxon>
        <taxon>Hyphomicrobiales</taxon>
        <taxon>Stappiaceae</taxon>
        <taxon>Roseibium</taxon>
    </lineage>
</organism>
<reference evidence="11 12" key="1">
    <citation type="submission" date="2020-09" db="EMBL/GenBank/DDBJ databases">
        <title>The genome sequence of type strain Labrenzia polysiphoniae KACC 19711.</title>
        <authorList>
            <person name="Liu Y."/>
        </authorList>
    </citation>
    <scope>NUCLEOTIDE SEQUENCE [LARGE SCALE GENOMIC DNA]</scope>
    <source>
        <strain evidence="11 12">KACC 19711</strain>
    </source>
</reference>
<name>A0ABR9C6D6_9HYPH</name>